<dbReference type="HOGENOM" id="CLU_070525_1_0_4"/>
<protein>
    <recommendedName>
        <fullName evidence="3">Ribosome maturation factor RimP</fullName>
    </recommendedName>
</protein>
<dbReference type="Gene3D" id="3.30.300.70">
    <property type="entry name" value="RimP-like superfamily, N-terminal"/>
    <property type="match status" value="1"/>
</dbReference>
<dbReference type="SUPFAM" id="SSF74942">
    <property type="entry name" value="YhbC-like, C-terminal domain"/>
    <property type="match status" value="1"/>
</dbReference>
<reference evidence="6 7" key="1">
    <citation type="journal article" date="2015" name="Genome Announc.">
        <title>Complete Genome Sequence of a Novel Bacterium within the Family Rhodocyclaceae That Degrades Polycyclic Aromatic Hydrocarbons.</title>
        <authorList>
            <person name="Singleton D.R."/>
            <person name="Dickey A.N."/>
            <person name="Scholl E.H."/>
            <person name="Wright F.A."/>
            <person name="Aitken M.D."/>
        </authorList>
    </citation>
    <scope>NUCLEOTIDE SEQUENCE [LARGE SCALE GENOMIC DNA]</scope>
    <source>
        <strain evidence="7">PG1-Ca6</strain>
    </source>
</reference>
<dbReference type="GO" id="GO:0000028">
    <property type="term" value="P:ribosomal small subunit assembly"/>
    <property type="evidence" value="ECO:0007669"/>
    <property type="project" value="TreeGrafter"/>
</dbReference>
<dbReference type="InterPro" id="IPR036847">
    <property type="entry name" value="RimP_C_sf"/>
</dbReference>
<evidence type="ECO:0000256" key="1">
    <source>
        <dbReference type="ARBA" id="ARBA00022490"/>
    </source>
</evidence>
<comment type="subcellular location">
    <subcellularLocation>
        <location evidence="3">Cytoplasm</location>
    </subcellularLocation>
</comment>
<dbReference type="EMBL" id="CP010554">
    <property type="protein sequence ID" value="AJP48885.1"/>
    <property type="molecule type" value="Genomic_DNA"/>
</dbReference>
<dbReference type="GO" id="GO:0006412">
    <property type="term" value="P:translation"/>
    <property type="evidence" value="ECO:0007669"/>
    <property type="project" value="TreeGrafter"/>
</dbReference>
<sequence length="153" mass="17067">MQLNDLIEKTVVGLGFELVEVESSPRARLLRVFIDHPEADDQVGRSISVDDCAAVSHQLTHVFLVENIDYDRLEVSSPGLDRVLTKAADFRRFTGCEIQLKLRVPLGNQRNFKGVIEAVAGEEGAEKFSLRVENVLHEVALANVDRARLVPTF</sequence>
<dbReference type="InterPro" id="IPR035956">
    <property type="entry name" value="RimP_N_sf"/>
</dbReference>
<keyword evidence="7" id="KW-1185">Reference proteome</keyword>
<gene>
    <name evidence="3" type="primary">rimP</name>
    <name evidence="6" type="ORF">PG1C_11500</name>
</gene>
<dbReference type="InterPro" id="IPR028998">
    <property type="entry name" value="RimP_C"/>
</dbReference>
<dbReference type="PATRIC" id="fig|1565605.3.peg.2444"/>
<evidence type="ECO:0000313" key="7">
    <source>
        <dbReference type="Proteomes" id="UP000061603"/>
    </source>
</evidence>
<dbReference type="AlphaFoldDB" id="A0A0C5JAB9"/>
<evidence type="ECO:0000259" key="5">
    <source>
        <dbReference type="Pfam" id="PF17384"/>
    </source>
</evidence>
<dbReference type="InterPro" id="IPR028989">
    <property type="entry name" value="RimP_N"/>
</dbReference>
<feature type="domain" description="Ribosome maturation factor RimP C-terminal" evidence="5">
    <location>
        <begin position="84"/>
        <end position="153"/>
    </location>
</feature>
<keyword evidence="2 3" id="KW-0690">Ribosome biogenesis</keyword>
<evidence type="ECO:0000256" key="3">
    <source>
        <dbReference type="HAMAP-Rule" id="MF_01077"/>
    </source>
</evidence>
<comment type="function">
    <text evidence="3">Required for maturation of 30S ribosomal subunits.</text>
</comment>
<name>A0A0C5JAB9_9PROT</name>
<dbReference type="Pfam" id="PF02576">
    <property type="entry name" value="RimP_N"/>
    <property type="match status" value="1"/>
</dbReference>
<organism evidence="6 7">
    <name type="scientific">Rugosibacter aromaticivorans</name>
    <dbReference type="NCBI Taxonomy" id="1565605"/>
    <lineage>
        <taxon>Bacteria</taxon>
        <taxon>Pseudomonadati</taxon>
        <taxon>Pseudomonadota</taxon>
        <taxon>Betaproteobacteria</taxon>
        <taxon>Nitrosomonadales</taxon>
        <taxon>Sterolibacteriaceae</taxon>
        <taxon>Rugosibacter</taxon>
    </lineage>
</organism>
<dbReference type="RefSeq" id="WP_202634938.1">
    <property type="nucleotide sequence ID" value="NZ_CP010554.1"/>
</dbReference>
<dbReference type="Pfam" id="PF17384">
    <property type="entry name" value="DUF150_C"/>
    <property type="match status" value="1"/>
</dbReference>
<evidence type="ECO:0000256" key="2">
    <source>
        <dbReference type="ARBA" id="ARBA00022517"/>
    </source>
</evidence>
<feature type="domain" description="Ribosome maturation factor RimP N-terminal" evidence="4">
    <location>
        <begin position="6"/>
        <end position="81"/>
    </location>
</feature>
<dbReference type="HAMAP" id="MF_01077">
    <property type="entry name" value="RimP"/>
    <property type="match status" value="1"/>
</dbReference>
<keyword evidence="1 3" id="KW-0963">Cytoplasm</keyword>
<comment type="similarity">
    <text evidence="3">Belongs to the RimP family.</text>
</comment>
<dbReference type="GO" id="GO:0005829">
    <property type="term" value="C:cytosol"/>
    <property type="evidence" value="ECO:0007669"/>
    <property type="project" value="TreeGrafter"/>
</dbReference>
<dbReference type="Proteomes" id="UP000061603">
    <property type="component" value="Chromosome"/>
</dbReference>
<dbReference type="PANTHER" id="PTHR33867:SF1">
    <property type="entry name" value="RIBOSOME MATURATION FACTOR RIMP"/>
    <property type="match status" value="1"/>
</dbReference>
<dbReference type="PANTHER" id="PTHR33867">
    <property type="entry name" value="RIBOSOME MATURATION FACTOR RIMP"/>
    <property type="match status" value="1"/>
</dbReference>
<dbReference type="KEGG" id="rbu:PG1C_11500"/>
<evidence type="ECO:0000313" key="6">
    <source>
        <dbReference type="EMBL" id="AJP48885.1"/>
    </source>
</evidence>
<evidence type="ECO:0000259" key="4">
    <source>
        <dbReference type="Pfam" id="PF02576"/>
    </source>
</evidence>
<accession>A0A0C5JAB9</accession>
<dbReference type="InterPro" id="IPR003728">
    <property type="entry name" value="Ribosome_maturation_RimP"/>
</dbReference>
<dbReference type="SUPFAM" id="SSF75420">
    <property type="entry name" value="YhbC-like, N-terminal domain"/>
    <property type="match status" value="1"/>
</dbReference>
<dbReference type="STRING" id="1565605.PG1C_11500"/>
<dbReference type="NCBIfam" id="NF000929">
    <property type="entry name" value="PRK00092.2-1"/>
    <property type="match status" value="1"/>
</dbReference>
<dbReference type="CDD" id="cd01734">
    <property type="entry name" value="YlxS_C"/>
    <property type="match status" value="1"/>
</dbReference>
<proteinExistence type="inferred from homology"/>